<proteinExistence type="predicted"/>
<organism evidence="2">
    <name type="scientific">Caenorhabditis brenneri</name>
    <name type="common">Nematode worm</name>
    <dbReference type="NCBI Taxonomy" id="135651"/>
    <lineage>
        <taxon>Eukaryota</taxon>
        <taxon>Metazoa</taxon>
        <taxon>Ecdysozoa</taxon>
        <taxon>Nematoda</taxon>
        <taxon>Chromadorea</taxon>
        <taxon>Rhabditida</taxon>
        <taxon>Rhabditina</taxon>
        <taxon>Rhabditomorpha</taxon>
        <taxon>Rhabditoidea</taxon>
        <taxon>Rhabditidae</taxon>
        <taxon>Peloderinae</taxon>
        <taxon>Caenorhabditis</taxon>
    </lineage>
</organism>
<evidence type="ECO:0000313" key="1">
    <source>
        <dbReference type="EMBL" id="EGT51747.1"/>
    </source>
</evidence>
<evidence type="ECO:0000313" key="2">
    <source>
        <dbReference type="Proteomes" id="UP000008068"/>
    </source>
</evidence>
<gene>
    <name evidence="1" type="ORF">CAEBREN_03901</name>
</gene>
<name>G0N3N3_CAEBE</name>
<dbReference type="EMBL" id="GL379835">
    <property type="protein sequence ID" value="EGT51747.1"/>
    <property type="molecule type" value="Genomic_DNA"/>
</dbReference>
<accession>G0N3N3</accession>
<protein>
    <submittedName>
        <fullName evidence="1">Uncharacterized protein</fullName>
    </submittedName>
</protein>
<reference evidence="2" key="1">
    <citation type="submission" date="2011-07" db="EMBL/GenBank/DDBJ databases">
        <authorList>
            <consortium name="Caenorhabditis brenneri Sequencing and Analysis Consortium"/>
            <person name="Wilson R.K."/>
        </authorList>
    </citation>
    <scope>NUCLEOTIDE SEQUENCE [LARGE SCALE GENOMIC DNA]</scope>
    <source>
        <strain evidence="2">PB2801</strain>
    </source>
</reference>
<dbReference type="HOGENOM" id="CLU_3426963_0_0_1"/>
<dbReference type="AlphaFoldDB" id="G0N3N3"/>
<keyword evidence="2" id="KW-1185">Reference proteome</keyword>
<dbReference type="InParanoid" id="G0N3N3"/>
<sequence length="21" mass="2777">MYRDTLTKKSTYRYTWKKIFF</sequence>
<dbReference type="Proteomes" id="UP000008068">
    <property type="component" value="Unassembled WGS sequence"/>
</dbReference>